<sequence length="147" mass="16994">MKDTTIDLAEGWMFPYPPSKPSQQMNPITLAYIGDAIYEVMVRQWILSQPNHRPHHMHREAISYVSAKAQAKLLGKLMDRLSEEEANVVRQGRNAKSQVPKNADVNDYRQATALEALVGYLYMENKLDRLREIAAVLFEERVHEDER</sequence>
<accession>A0A1X7M0Z0</accession>
<comment type="function">
    <text evidence="4">Involved in correct processing of both the 5' and 3' ends of 23S rRNA precursor. Processes 30S rRNA precursor transcript even in absence of ribonuclease 3 (Rnc); Rnc processes 30S rRNA into smaller rRNA precursors.</text>
</comment>
<comment type="cofactor">
    <cofactor evidence="4">
        <name>Mg(2+)</name>
        <dbReference type="ChEBI" id="CHEBI:18420"/>
    </cofactor>
</comment>
<dbReference type="AlphaFoldDB" id="A0A1X7M0Z0"/>
<keyword evidence="4" id="KW-0699">rRNA-binding</keyword>
<dbReference type="GO" id="GO:0004525">
    <property type="term" value="F:ribonuclease III activity"/>
    <property type="evidence" value="ECO:0007669"/>
    <property type="project" value="InterPro"/>
</dbReference>
<keyword evidence="2 4" id="KW-0255">Endonuclease</keyword>
<dbReference type="RefSeq" id="WP_085498950.1">
    <property type="nucleotide sequence ID" value="NZ_FXAZ01000012.1"/>
</dbReference>
<feature type="domain" description="RNase III" evidence="5">
    <location>
        <begin position="4"/>
        <end position="147"/>
    </location>
</feature>
<dbReference type="InterPro" id="IPR036389">
    <property type="entry name" value="RNase_III_sf"/>
</dbReference>
<keyword evidence="4" id="KW-0963">Cytoplasm</keyword>
<keyword evidence="3 4" id="KW-0378">Hydrolase</keyword>
<dbReference type="Proteomes" id="UP000193834">
    <property type="component" value="Unassembled WGS sequence"/>
</dbReference>
<dbReference type="PANTHER" id="PTHR34276:SF1">
    <property type="entry name" value="MINI-RIBONUCLEASE 3"/>
    <property type="match status" value="1"/>
</dbReference>
<name>A0A1X7M0Z0_9BACL</name>
<comment type="subunit">
    <text evidence="4">Homodimer.</text>
</comment>
<dbReference type="EC" id="3.1.26.-" evidence="4"/>
<dbReference type="Pfam" id="PF00636">
    <property type="entry name" value="Ribonuclease_3"/>
    <property type="match status" value="1"/>
</dbReference>
<evidence type="ECO:0000313" key="7">
    <source>
        <dbReference type="Proteomes" id="UP000193834"/>
    </source>
</evidence>
<dbReference type="CDD" id="cd00593">
    <property type="entry name" value="RIBOc"/>
    <property type="match status" value="1"/>
</dbReference>
<evidence type="ECO:0000256" key="2">
    <source>
        <dbReference type="ARBA" id="ARBA00022759"/>
    </source>
</evidence>
<dbReference type="STRING" id="1852522.SAMN06295960_4874"/>
<protein>
    <recommendedName>
        <fullName evidence="4">Mini-ribonuclease 3</fullName>
        <shortName evidence="4">Mini-3</shortName>
        <shortName evidence="4">Mini-RNase 3</shortName>
        <ecNumber evidence="4">3.1.26.-</ecNumber>
    </recommendedName>
    <alternativeName>
        <fullName evidence="4">Mini-RNase III</fullName>
        <shortName evidence="4">Mini-III</shortName>
    </alternativeName>
</protein>
<dbReference type="OrthoDB" id="46571at2"/>
<dbReference type="InterPro" id="IPR008226">
    <property type="entry name" value="Mini3_fam"/>
</dbReference>
<evidence type="ECO:0000256" key="3">
    <source>
        <dbReference type="ARBA" id="ARBA00022801"/>
    </source>
</evidence>
<keyword evidence="4" id="KW-0698">rRNA processing</keyword>
<organism evidence="6 7">
    <name type="scientific">Paenibacillus aquistagni</name>
    <dbReference type="NCBI Taxonomy" id="1852522"/>
    <lineage>
        <taxon>Bacteria</taxon>
        <taxon>Bacillati</taxon>
        <taxon>Bacillota</taxon>
        <taxon>Bacilli</taxon>
        <taxon>Bacillales</taxon>
        <taxon>Paenibacillaceae</taxon>
        <taxon>Paenibacillus</taxon>
    </lineage>
</organism>
<proteinExistence type="inferred from homology"/>
<evidence type="ECO:0000259" key="5">
    <source>
        <dbReference type="SMART" id="SM00535"/>
    </source>
</evidence>
<comment type="similarity">
    <text evidence="4">Belongs to the MrnC RNase family.</text>
</comment>
<comment type="subcellular location">
    <subcellularLocation>
        <location evidence="4">Cytoplasm</location>
    </subcellularLocation>
</comment>
<dbReference type="SUPFAM" id="SSF69065">
    <property type="entry name" value="RNase III domain-like"/>
    <property type="match status" value="1"/>
</dbReference>
<keyword evidence="1 4" id="KW-0540">Nuclease</keyword>
<reference evidence="6 7" key="1">
    <citation type="submission" date="2017-04" db="EMBL/GenBank/DDBJ databases">
        <authorList>
            <person name="Afonso C.L."/>
            <person name="Miller P.J."/>
            <person name="Scott M.A."/>
            <person name="Spackman E."/>
            <person name="Goraichik I."/>
            <person name="Dimitrov K.M."/>
            <person name="Suarez D.L."/>
            <person name="Swayne D.E."/>
        </authorList>
    </citation>
    <scope>NUCLEOTIDE SEQUENCE [LARGE SCALE GENOMIC DNA]</scope>
    <source>
        <strain evidence="6 7">11</strain>
    </source>
</reference>
<keyword evidence="4" id="KW-0690">Ribosome biogenesis</keyword>
<dbReference type="Gene3D" id="1.10.1520.10">
    <property type="entry name" value="Ribonuclease III domain"/>
    <property type="match status" value="1"/>
</dbReference>
<evidence type="ECO:0000256" key="4">
    <source>
        <dbReference type="HAMAP-Rule" id="MF_01468"/>
    </source>
</evidence>
<dbReference type="GO" id="GO:0006364">
    <property type="term" value="P:rRNA processing"/>
    <property type="evidence" value="ECO:0007669"/>
    <property type="project" value="UniProtKB-UniRule"/>
</dbReference>
<dbReference type="PANTHER" id="PTHR34276">
    <property type="entry name" value="MINI-RIBONUCLEASE 3"/>
    <property type="match status" value="1"/>
</dbReference>
<keyword evidence="4" id="KW-0460">Magnesium</keyword>
<evidence type="ECO:0000313" key="6">
    <source>
        <dbReference type="EMBL" id="SMG59183.1"/>
    </source>
</evidence>
<dbReference type="EMBL" id="FXAZ01000012">
    <property type="protein sequence ID" value="SMG59183.1"/>
    <property type="molecule type" value="Genomic_DNA"/>
</dbReference>
<dbReference type="GO" id="GO:0019843">
    <property type="term" value="F:rRNA binding"/>
    <property type="evidence" value="ECO:0007669"/>
    <property type="project" value="UniProtKB-UniRule"/>
</dbReference>
<feature type="active site" evidence="4">
    <location>
        <position position="35"/>
    </location>
</feature>
<keyword evidence="7" id="KW-1185">Reference proteome</keyword>
<gene>
    <name evidence="4" type="primary">mrnC</name>
    <name evidence="6" type="ORF">SAMN06295960_4874</name>
</gene>
<dbReference type="SMART" id="SM00535">
    <property type="entry name" value="RIBOc"/>
    <property type="match status" value="1"/>
</dbReference>
<dbReference type="GO" id="GO:0005737">
    <property type="term" value="C:cytoplasm"/>
    <property type="evidence" value="ECO:0007669"/>
    <property type="project" value="UniProtKB-SubCell"/>
</dbReference>
<dbReference type="PIRSF" id="PIRSF005520">
    <property type="entry name" value="UCP005520"/>
    <property type="match status" value="1"/>
</dbReference>
<keyword evidence="4" id="KW-0694">RNA-binding</keyword>
<dbReference type="InterPro" id="IPR000999">
    <property type="entry name" value="RNase_III_dom"/>
</dbReference>
<evidence type="ECO:0000256" key="1">
    <source>
        <dbReference type="ARBA" id="ARBA00022722"/>
    </source>
</evidence>
<dbReference type="HAMAP" id="MF_01468">
    <property type="entry name" value="RNase_Mini_III"/>
    <property type="match status" value="1"/>
</dbReference>